<reference evidence="14" key="1">
    <citation type="submission" date="2020-04" db="EMBL/GenBank/DDBJ databases">
        <authorList>
            <person name="Neveu A P."/>
        </authorList>
    </citation>
    <scope>NUCLEOTIDE SEQUENCE</scope>
    <source>
        <tissue evidence="14">Whole embryo</tissue>
    </source>
</reference>
<dbReference type="GO" id="GO:0051321">
    <property type="term" value="P:meiotic cell cycle"/>
    <property type="evidence" value="ECO:0007669"/>
    <property type="project" value="TreeGrafter"/>
</dbReference>
<feature type="region of interest" description="Disordered" evidence="10">
    <location>
        <begin position="293"/>
        <end position="313"/>
    </location>
</feature>
<dbReference type="GO" id="GO:0051225">
    <property type="term" value="P:spindle assembly"/>
    <property type="evidence" value="ECO:0007669"/>
    <property type="project" value="TreeGrafter"/>
</dbReference>
<dbReference type="GO" id="GO:0000930">
    <property type="term" value="C:gamma-tubulin complex"/>
    <property type="evidence" value="ECO:0007669"/>
    <property type="project" value="TreeGrafter"/>
</dbReference>
<evidence type="ECO:0000256" key="3">
    <source>
        <dbReference type="ARBA" id="ARBA00022490"/>
    </source>
</evidence>
<name>A0A6F9DWG3_9ASCI</name>
<organism evidence="14">
    <name type="scientific">Phallusia mammillata</name>
    <dbReference type="NCBI Taxonomy" id="59560"/>
    <lineage>
        <taxon>Eukaryota</taxon>
        <taxon>Metazoa</taxon>
        <taxon>Chordata</taxon>
        <taxon>Tunicata</taxon>
        <taxon>Ascidiacea</taxon>
        <taxon>Phlebobranchia</taxon>
        <taxon>Ascidiidae</taxon>
        <taxon>Phallusia</taxon>
    </lineage>
</organism>
<dbReference type="GO" id="GO:0007020">
    <property type="term" value="P:microtubule nucleation"/>
    <property type="evidence" value="ECO:0007669"/>
    <property type="project" value="InterPro"/>
</dbReference>
<evidence type="ECO:0000256" key="7">
    <source>
        <dbReference type="ARBA" id="ARBA00093416"/>
    </source>
</evidence>
<feature type="domain" description="Gamma tubulin complex component C-terminal" evidence="11">
    <location>
        <begin position="1373"/>
        <end position="1669"/>
    </location>
</feature>
<evidence type="ECO:0000259" key="11">
    <source>
        <dbReference type="Pfam" id="PF04130"/>
    </source>
</evidence>
<feature type="domain" description="Gamma tubulin complex component protein N-terminal" evidence="12">
    <location>
        <begin position="432"/>
        <end position="695"/>
    </location>
</feature>
<dbReference type="GO" id="GO:0031122">
    <property type="term" value="P:cytoplasmic microtubule organization"/>
    <property type="evidence" value="ECO:0007669"/>
    <property type="project" value="TreeGrafter"/>
</dbReference>
<dbReference type="GO" id="GO:0000922">
    <property type="term" value="C:spindle pole"/>
    <property type="evidence" value="ECO:0007669"/>
    <property type="project" value="InterPro"/>
</dbReference>
<dbReference type="InterPro" id="IPR041470">
    <property type="entry name" value="GCP_N"/>
</dbReference>
<dbReference type="GO" id="GO:0005813">
    <property type="term" value="C:centrosome"/>
    <property type="evidence" value="ECO:0007669"/>
    <property type="project" value="UniProtKB-SubCell"/>
</dbReference>
<keyword evidence="4" id="KW-0493">Microtubule</keyword>
<dbReference type="InterPro" id="IPR042241">
    <property type="entry name" value="GCP_C_sf"/>
</dbReference>
<keyword evidence="3" id="KW-0963">Cytoplasm</keyword>
<dbReference type="Gene3D" id="1.20.120.1900">
    <property type="entry name" value="Gamma-tubulin complex, C-terminal domain"/>
    <property type="match status" value="1"/>
</dbReference>
<accession>A0A6F9DWG3</accession>
<evidence type="ECO:0000259" key="12">
    <source>
        <dbReference type="Pfam" id="PF17681"/>
    </source>
</evidence>
<keyword evidence="5" id="KW-0206">Cytoskeleton</keyword>
<dbReference type="InterPro" id="IPR007259">
    <property type="entry name" value="GCP"/>
</dbReference>
<evidence type="ECO:0000259" key="13">
    <source>
        <dbReference type="Pfam" id="PF19340"/>
    </source>
</evidence>
<evidence type="ECO:0000256" key="6">
    <source>
        <dbReference type="ARBA" id="ARBA00071901"/>
    </source>
</evidence>
<feature type="compositionally biased region" description="Polar residues" evidence="10">
    <location>
        <begin position="891"/>
        <end position="938"/>
    </location>
</feature>
<dbReference type="Pfam" id="PF19340">
    <property type="entry name" value="GCP6_N"/>
    <property type="match status" value="2"/>
</dbReference>
<protein>
    <recommendedName>
        <fullName evidence="6">Gamma-tubulin complex component 6</fullName>
    </recommendedName>
</protein>
<feature type="compositionally biased region" description="Low complexity" evidence="10">
    <location>
        <begin position="301"/>
        <end position="313"/>
    </location>
</feature>
<evidence type="ECO:0000256" key="1">
    <source>
        <dbReference type="ARBA" id="ARBA00004300"/>
    </source>
</evidence>
<sequence>MDDENQCINKSVVKTSLVECVNKLVMINSRESHRKIQFGHDIEPVRLQQKRLKQKIFNALFDRSTWKKNQQGSISWKLLFDDEWDVETVCAAVLFRINITKKKIQECEKLHQLLGSLVKDPKNSAILSVLLALNDIKRKVSRSTEIQNFMTKHEREKIRSRDVVHRYGETEANLFAKTYCDYPKFLFQCPQIDYPLTSFTQDIFANDLSYYKTHVDDLKVTKSSIKGLQSHIFKIEGLPDSSFTRRSQETLYGGLVHSRTSSMNISLTLPDVKDSDKFDLCRFINSKDKLEDDEGFVSRGSTPSPKSTSSLSLLPDLDPNLNSPLFEDNEPYVGYRVPGYDIEEWSSSLTIKRSAHRTWETIGMFAGSTGQHWYLTEAGPQVFDCIWKKRWQIVIDLATALCHRRGTNAIHPPPKYEWLKIKESVLVRNSVLVTVGVASDTYQLNTLAHMFLANKKVHIEGVTAPSVFSVLSRFAQWGTCYWRLLRFSSAGLLTLSNPSSNQVQRGVIFKAFCDGIHSYLHGFQQNVLIHGENHPTLQQLVLNFEKLGSQIRYLCQLCKCGSPDSPQDHISSAVSPDFPKGVMILSYLYEEALHCTQKSDYMVLLYLLRKCCQPYLQFVQTWVFRGSCWDITGEFFLRVNVENGCRRDRRRWCNYIEASDPDNVASCVPTFLAPVANDILTCGKSIELLQLICPEHFLCTHLVSVPRILVTFSTTRMQEFVYKWRKFEDETKQLETERTTTWQEKEDELKESKRQNIVRAREFYEEQMSEASLERERAIQAFRKGQMIELDRLKKQAEHEKERKAQERMKEKEADALWIKEVADRDEEAKLREKNVLQEAKDEMIAHYEQLGSEAERRREKAEWLIRRHQLQQKRIEFHKNDVWTPAETDLQISNNPDPKEGNTLSNESSSVAQSPEEQTSTTAVNNLSTPKASQAVNTEEEPATTGELSSVDAKPVAAMVVGLNPPHVSQQTEQREVVPHQRQVGNQHISDSTVFSSDIQSSVTAQILSSNNEVTDNKMHSVISGADQPYHNQRTSVRMVEGQHPSKSTFDAMLPNEANNTRGFPRSDHATESSMQLYLTDAVTQPVQQRTTNAPVANQHVSKSSLGDIFQGGDNPTEIPSLFAPDHHVTDSTMQSYLSDKIAPSSQRTANMMVPGQHVSKSVLVEVMAQQDEAGAHVDYPKPRNTLNQHPCRSTVQDLMYYEGQTTLQSEQVVLETFDGNPLKPPELNHPSQSTVGKLLYPAPKTNVGYESSEQRDETREFSLTLPTNNGYENTLLSMKERFYSGRLATPSRDVEPFDLYGAVMGDFSGLYSNDDDIDDMLGRTFEADDDVAVDFHALPILLKNCVLRPIKSHTALVNRCIVNHFMADLGLPRHFETLRNFLLFEDGEFAQNFSMELFELVHSGENPSSLLNPIAMDSILTRAVQASGQRNSAYAQNLSVEIKSLPPAFSSTDLHVLNCIDLRYKVDWPCNIVLTDSSHTKYNRVMAFLLQLKHVLWALHDICKRLNKIACGRSLLVKMDRSQVRRLHICRHEMHNFVKVMQGYVSTQVLHVCWQEFQEALRNDVRNLDDLHVRHAEYINRCVLRCLLTPKAQNVMNVICDALKCILRFRAQLAAPASANFTSLHRTYLEFTRFSNFLFRVVSKLVERGYQPHLEDFLLRLNFNGYYKT</sequence>
<dbReference type="FunFam" id="1.20.120.1900:FF:000004">
    <property type="entry name" value="gamma-tubulin complex component 6 isoform X1"/>
    <property type="match status" value="1"/>
</dbReference>
<dbReference type="GO" id="GO:0051011">
    <property type="term" value="F:microtubule minus-end binding"/>
    <property type="evidence" value="ECO:0007669"/>
    <property type="project" value="TreeGrafter"/>
</dbReference>
<dbReference type="GO" id="GO:0005874">
    <property type="term" value="C:microtubule"/>
    <property type="evidence" value="ECO:0007669"/>
    <property type="project" value="UniProtKB-KW"/>
</dbReference>
<proteinExistence type="evidence at transcript level"/>
<evidence type="ECO:0000256" key="2">
    <source>
        <dbReference type="ARBA" id="ARBA00010337"/>
    </source>
</evidence>
<gene>
    <name evidence="14" type="primary">Tubgcp6</name>
</gene>
<evidence type="ECO:0000256" key="10">
    <source>
        <dbReference type="SAM" id="MobiDB-lite"/>
    </source>
</evidence>
<comment type="similarity">
    <text evidence="2">Belongs to the TUBGCP family.</text>
</comment>
<comment type="function">
    <text evidence="7">Component of the gamma-tubulin ring complex (gTuRC) which mediates microtubule nucleation. The gTuRC regulates the minus-end nucleation of alpha-beta tubulin heterodimers that grow into microtubule protafilaments, a critical step in centrosome duplication and spindle formation.</text>
</comment>
<dbReference type="PANTHER" id="PTHR19302">
    <property type="entry name" value="GAMMA TUBULIN COMPLEX PROTEIN"/>
    <property type="match status" value="1"/>
</dbReference>
<dbReference type="InterPro" id="IPR040457">
    <property type="entry name" value="GCP_C"/>
</dbReference>
<evidence type="ECO:0000313" key="14">
    <source>
        <dbReference type="EMBL" id="CAB3267378.1"/>
    </source>
</evidence>
<evidence type="ECO:0000256" key="4">
    <source>
        <dbReference type="ARBA" id="ARBA00022701"/>
    </source>
</evidence>
<feature type="domain" description="Gamma-tubulin complex component 6 N-terminal" evidence="13">
    <location>
        <begin position="48"/>
        <end position="318"/>
    </location>
</feature>
<keyword evidence="9" id="KW-0175">Coiled coil</keyword>
<dbReference type="PANTHER" id="PTHR19302:SF70">
    <property type="entry name" value="GAMMA-TUBULIN COMPLEX COMPONENT 6"/>
    <property type="match status" value="1"/>
</dbReference>
<dbReference type="GO" id="GO:0043015">
    <property type="term" value="F:gamma-tubulin binding"/>
    <property type="evidence" value="ECO:0007669"/>
    <property type="project" value="InterPro"/>
</dbReference>
<evidence type="ECO:0000256" key="5">
    <source>
        <dbReference type="ARBA" id="ARBA00023212"/>
    </source>
</evidence>
<comment type="subunit">
    <text evidence="8">Component of the gamma-tubulin ring complex (gTuRC) consisting of TUBGCP2, TUBGCP3, TUBGCP4, TUBGCP5 and TUBGCP6 and gamma-tubulin TUBG1 or TUBG2. TUBGCP2, TUBGCP3, TUBGCP4, TUBGCP5 and TUBGCP6 assemble in a 5:5:2:1:1 stoichiometry; each is associated with a gamma-tubulin, thereby arranging 14 gamma-tubulins in a helical manner. Gamma-tubulin at the first position is blocked by TUBGCP3 at the last position, allowing 13 protafilaments to grow into a microtubule. The gTuRC (via TUBGCP3 and TUBGCP6) interacts with ACTB and MZT1; the interactions form a luminal bridge that stabilizes the initial structure during complex assembly. The gTuRC (via TUBGCP2) interacts with MZT2A/MZT2B and CDK5RAP2 (via CM1 motif); the interactions play a role in gTuRC activation.</text>
</comment>
<dbReference type="InterPro" id="IPR045818">
    <property type="entry name" value="GCP6_N"/>
</dbReference>
<feature type="coiled-coil region" evidence="9">
    <location>
        <begin position="761"/>
        <end position="843"/>
    </location>
</feature>
<dbReference type="Pfam" id="PF04130">
    <property type="entry name" value="GCP_C_terminal"/>
    <property type="match status" value="1"/>
</dbReference>
<dbReference type="Pfam" id="PF17681">
    <property type="entry name" value="GCP_N_terminal"/>
    <property type="match status" value="1"/>
</dbReference>
<feature type="region of interest" description="Disordered" evidence="10">
    <location>
        <begin position="887"/>
        <end position="952"/>
    </location>
</feature>
<dbReference type="GO" id="GO:0000278">
    <property type="term" value="P:mitotic cell cycle"/>
    <property type="evidence" value="ECO:0007669"/>
    <property type="project" value="TreeGrafter"/>
</dbReference>
<feature type="domain" description="Gamma-tubulin complex component 6 N-terminal" evidence="13">
    <location>
        <begin position="340"/>
        <end position="390"/>
    </location>
</feature>
<comment type="subcellular location">
    <subcellularLocation>
        <location evidence="1">Cytoplasm</location>
        <location evidence="1">Cytoskeleton</location>
        <location evidence="1">Microtubule organizing center</location>
        <location evidence="1">Centrosome</location>
    </subcellularLocation>
</comment>
<evidence type="ECO:0000256" key="8">
    <source>
        <dbReference type="ARBA" id="ARBA00093551"/>
    </source>
</evidence>
<evidence type="ECO:0000256" key="9">
    <source>
        <dbReference type="SAM" id="Coils"/>
    </source>
</evidence>
<dbReference type="EMBL" id="LR791516">
    <property type="protein sequence ID" value="CAB3267378.1"/>
    <property type="molecule type" value="mRNA"/>
</dbReference>